<dbReference type="SUPFAM" id="SSF54928">
    <property type="entry name" value="RNA-binding domain, RBD"/>
    <property type="match status" value="1"/>
</dbReference>
<feature type="region of interest" description="Disordered" evidence="4">
    <location>
        <begin position="414"/>
        <end position="434"/>
    </location>
</feature>
<evidence type="ECO:0000256" key="1">
    <source>
        <dbReference type="ARBA" id="ARBA00022737"/>
    </source>
</evidence>
<dbReference type="eggNOG" id="KOG0115">
    <property type="taxonomic scope" value="Eukaryota"/>
</dbReference>
<sequence>MSENSQKVEDTPDSPSFEKRGGRFRRRGGPGRFNNPRGRRPYNRPPPREDGDEAPSQDRFHDICAEKLAQIAGPTVDLPPVETSEKKFSGRNRLYIGNLGPEVTEDDLKELFGKYGEFGELFLNKEKFFAFVKYDFYANCEKAKNELDGEVLKGKTLKIRFAPNSAAVRVKNLAPFVSNELLYYAFQVFGEVERALVLVDERGKPTGEGVVEFGRKGFALNAIRKCTERCFFITESLRPVVVEPHESTNDTDGLPEKFLPRRNPDFLKARSKGPRLSEPNTFEHEYGLRWKQLLDLYAKKEAALKKDLQMDMEKLEAQMEYARYEHETELLREELRAREMDRDRQKQEWEMKQRQMEEERRRSEEQIRRQQESLQAILLHQDEEMKRRQQENNLFMQAHQLHSILDEQEQAFQSPQVDGVEAKDDNVPQTSNLFRRGDRWISDRRDFAPKRRRF</sequence>
<feature type="region of interest" description="Disordered" evidence="4">
    <location>
        <begin position="339"/>
        <end position="367"/>
    </location>
</feature>
<dbReference type="InterPro" id="IPR035979">
    <property type="entry name" value="RBD_domain_sf"/>
</dbReference>
<dbReference type="Gene3D" id="3.30.70.330">
    <property type="match status" value="2"/>
</dbReference>
<accession>D6WW51</accession>
<dbReference type="PANTHER" id="PTHR23189">
    <property type="entry name" value="RNA RECOGNITION MOTIF-CONTAINING"/>
    <property type="match status" value="1"/>
</dbReference>
<dbReference type="Pfam" id="PF00076">
    <property type="entry name" value="RRM_1"/>
    <property type="match status" value="2"/>
</dbReference>
<dbReference type="EMBL" id="KQ971361">
    <property type="protein sequence ID" value="EFA08665.1"/>
    <property type="molecule type" value="Genomic_DNA"/>
</dbReference>
<dbReference type="PROSITE" id="PS50102">
    <property type="entry name" value="RRM"/>
    <property type="match status" value="2"/>
</dbReference>
<dbReference type="GO" id="GO:0003723">
    <property type="term" value="F:RNA binding"/>
    <property type="evidence" value="ECO:0000318"/>
    <property type="project" value="GO_Central"/>
</dbReference>
<dbReference type="InterPro" id="IPR012975">
    <property type="entry name" value="NOPS"/>
</dbReference>
<keyword evidence="2 3" id="KW-0694">RNA-binding</keyword>
<evidence type="ECO:0000313" key="6">
    <source>
        <dbReference type="EMBL" id="EFA08665.1"/>
    </source>
</evidence>
<dbReference type="FunCoup" id="D6WW51">
    <property type="interactions" value="396"/>
</dbReference>
<dbReference type="AlphaFoldDB" id="D6WW51"/>
<evidence type="ECO:0000256" key="4">
    <source>
        <dbReference type="SAM" id="MobiDB-lite"/>
    </source>
</evidence>
<dbReference type="OrthoDB" id="10067824at2759"/>
<dbReference type="FunFam" id="3.30.70.330:FF:000043">
    <property type="entry name" value="paraspeckle component 1 isoform X1"/>
    <property type="match status" value="1"/>
</dbReference>
<organism evidence="6 7">
    <name type="scientific">Tribolium castaneum</name>
    <name type="common">Red flour beetle</name>
    <dbReference type="NCBI Taxonomy" id="7070"/>
    <lineage>
        <taxon>Eukaryota</taxon>
        <taxon>Metazoa</taxon>
        <taxon>Ecdysozoa</taxon>
        <taxon>Arthropoda</taxon>
        <taxon>Hexapoda</taxon>
        <taxon>Insecta</taxon>
        <taxon>Pterygota</taxon>
        <taxon>Neoptera</taxon>
        <taxon>Endopterygota</taxon>
        <taxon>Coleoptera</taxon>
        <taxon>Polyphaga</taxon>
        <taxon>Cucujiformia</taxon>
        <taxon>Tenebrionidae</taxon>
        <taxon>Tenebrionidae incertae sedis</taxon>
        <taxon>Tribolium</taxon>
    </lineage>
</organism>
<feature type="compositionally biased region" description="Basic and acidic residues" evidence="4">
    <location>
        <begin position="1"/>
        <end position="21"/>
    </location>
</feature>
<feature type="region of interest" description="Disordered" evidence="4">
    <location>
        <begin position="1"/>
        <end position="57"/>
    </location>
</feature>
<feature type="domain" description="RRM" evidence="5">
    <location>
        <begin position="92"/>
        <end position="164"/>
    </location>
</feature>
<proteinExistence type="predicted"/>
<protein>
    <submittedName>
        <fullName evidence="6">Protein no-on-transient A-like Protein</fullName>
    </submittedName>
</protein>
<dbReference type="GO" id="GO:0006355">
    <property type="term" value="P:regulation of DNA-templated transcription"/>
    <property type="evidence" value="ECO:0000318"/>
    <property type="project" value="GO_Central"/>
</dbReference>
<keyword evidence="1" id="KW-0677">Repeat</keyword>
<dbReference type="OMA" id="EEMMQPQ"/>
<dbReference type="InParanoid" id="D6WW51"/>
<dbReference type="KEGG" id="tca:658143"/>
<evidence type="ECO:0000256" key="3">
    <source>
        <dbReference type="PROSITE-ProRule" id="PRU00176"/>
    </source>
</evidence>
<dbReference type="FunFam" id="3.30.70.330:FF:000513">
    <property type="entry name" value="Splicing factor, proline-and glutamine-rich"/>
    <property type="match status" value="1"/>
</dbReference>
<gene>
    <name evidence="6" type="primary">AUGUSTUS-3.0.2_06331</name>
    <name evidence="6" type="ORF">TcasGA2_TC006331</name>
</gene>
<dbReference type="STRING" id="7070.D6WW51"/>
<dbReference type="CDD" id="cd12945">
    <property type="entry name" value="NOPS_NONA_like"/>
    <property type="match status" value="1"/>
</dbReference>
<dbReference type="Gene3D" id="6.10.250.1170">
    <property type="match status" value="1"/>
</dbReference>
<evidence type="ECO:0000256" key="2">
    <source>
        <dbReference type="ARBA" id="ARBA00022884"/>
    </source>
</evidence>
<keyword evidence="7" id="KW-1185">Reference proteome</keyword>
<dbReference type="HOGENOM" id="CLU_603178_0_0_1"/>
<dbReference type="InterPro" id="IPR012677">
    <property type="entry name" value="Nucleotide-bd_a/b_plait_sf"/>
</dbReference>
<name>D6WW51_TRICA</name>
<dbReference type="Proteomes" id="UP000007266">
    <property type="component" value="Linkage group 8"/>
</dbReference>
<dbReference type="PhylomeDB" id="D6WW51"/>
<dbReference type="SMART" id="SM00360">
    <property type="entry name" value="RRM"/>
    <property type="match status" value="2"/>
</dbReference>
<dbReference type="GO" id="GO:0005634">
    <property type="term" value="C:nucleus"/>
    <property type="evidence" value="ECO:0000318"/>
    <property type="project" value="GO_Central"/>
</dbReference>
<reference evidence="6 7" key="2">
    <citation type="journal article" date="2010" name="Nucleic Acids Res.">
        <title>BeetleBase in 2010: revisions to provide comprehensive genomic information for Tribolium castaneum.</title>
        <authorList>
            <person name="Kim H.S."/>
            <person name="Murphy T."/>
            <person name="Xia J."/>
            <person name="Caragea D."/>
            <person name="Park Y."/>
            <person name="Beeman R.W."/>
            <person name="Lorenzen M.D."/>
            <person name="Butcher S."/>
            <person name="Manak J.R."/>
            <person name="Brown S.J."/>
        </authorList>
    </citation>
    <scope>GENOME REANNOTATION</scope>
    <source>
        <strain evidence="6 7">Georgia GA2</strain>
    </source>
</reference>
<reference evidence="6 7" key="1">
    <citation type="journal article" date="2008" name="Nature">
        <title>The genome of the model beetle and pest Tribolium castaneum.</title>
        <authorList>
            <consortium name="Tribolium Genome Sequencing Consortium"/>
            <person name="Richards S."/>
            <person name="Gibbs R.A."/>
            <person name="Weinstock G.M."/>
            <person name="Brown S.J."/>
            <person name="Denell R."/>
            <person name="Beeman R.W."/>
            <person name="Gibbs R."/>
            <person name="Beeman R.W."/>
            <person name="Brown S.J."/>
            <person name="Bucher G."/>
            <person name="Friedrich M."/>
            <person name="Grimmelikhuijzen C.J."/>
            <person name="Klingler M."/>
            <person name="Lorenzen M."/>
            <person name="Richards S."/>
            <person name="Roth S."/>
            <person name="Schroder R."/>
            <person name="Tautz D."/>
            <person name="Zdobnov E.M."/>
            <person name="Muzny D."/>
            <person name="Gibbs R.A."/>
            <person name="Weinstock G.M."/>
            <person name="Attaway T."/>
            <person name="Bell S."/>
            <person name="Buhay C.J."/>
            <person name="Chandrabose M.N."/>
            <person name="Chavez D."/>
            <person name="Clerk-Blankenburg K.P."/>
            <person name="Cree A."/>
            <person name="Dao M."/>
            <person name="Davis C."/>
            <person name="Chacko J."/>
            <person name="Dinh H."/>
            <person name="Dugan-Rocha S."/>
            <person name="Fowler G."/>
            <person name="Garner T.T."/>
            <person name="Garnes J."/>
            <person name="Gnirke A."/>
            <person name="Hawes A."/>
            <person name="Hernandez J."/>
            <person name="Hines S."/>
            <person name="Holder M."/>
            <person name="Hume J."/>
            <person name="Jhangiani S.N."/>
            <person name="Joshi V."/>
            <person name="Khan Z.M."/>
            <person name="Jackson L."/>
            <person name="Kovar C."/>
            <person name="Kowis A."/>
            <person name="Lee S."/>
            <person name="Lewis L.R."/>
            <person name="Margolis J."/>
            <person name="Morgan M."/>
            <person name="Nazareth L.V."/>
            <person name="Nguyen N."/>
            <person name="Okwuonu G."/>
            <person name="Parker D."/>
            <person name="Richards S."/>
            <person name="Ruiz S.J."/>
            <person name="Santibanez J."/>
            <person name="Savard J."/>
            <person name="Scherer S.E."/>
            <person name="Schneider B."/>
            <person name="Sodergren E."/>
            <person name="Tautz D."/>
            <person name="Vattahil S."/>
            <person name="Villasana D."/>
            <person name="White C.S."/>
            <person name="Wright R."/>
            <person name="Park Y."/>
            <person name="Beeman R.W."/>
            <person name="Lord J."/>
            <person name="Oppert B."/>
            <person name="Lorenzen M."/>
            <person name="Brown S."/>
            <person name="Wang L."/>
            <person name="Savard J."/>
            <person name="Tautz D."/>
            <person name="Richards S."/>
            <person name="Weinstock G."/>
            <person name="Gibbs R.A."/>
            <person name="Liu Y."/>
            <person name="Worley K."/>
            <person name="Weinstock G."/>
            <person name="Elsik C.G."/>
            <person name="Reese J.T."/>
            <person name="Elhaik E."/>
            <person name="Landan G."/>
            <person name="Graur D."/>
            <person name="Arensburger P."/>
            <person name="Atkinson P."/>
            <person name="Beeman R.W."/>
            <person name="Beidler J."/>
            <person name="Brown S.J."/>
            <person name="Demuth J.P."/>
            <person name="Drury D.W."/>
            <person name="Du Y.Z."/>
            <person name="Fujiwara H."/>
            <person name="Lorenzen M."/>
            <person name="Maselli V."/>
            <person name="Osanai M."/>
            <person name="Park Y."/>
            <person name="Robertson H.M."/>
            <person name="Tu Z."/>
            <person name="Wang J.J."/>
            <person name="Wang S."/>
            <person name="Richards S."/>
            <person name="Song H."/>
            <person name="Zhang L."/>
            <person name="Sodergren E."/>
            <person name="Werner D."/>
            <person name="Stanke M."/>
            <person name="Morgenstern B."/>
            <person name="Solovyev V."/>
            <person name="Kosarev P."/>
            <person name="Brown G."/>
            <person name="Chen H.C."/>
            <person name="Ermolaeva O."/>
            <person name="Hlavina W."/>
            <person name="Kapustin Y."/>
            <person name="Kiryutin B."/>
            <person name="Kitts P."/>
            <person name="Maglott D."/>
            <person name="Pruitt K."/>
            <person name="Sapojnikov V."/>
            <person name="Souvorov A."/>
            <person name="Mackey A.J."/>
            <person name="Waterhouse R.M."/>
            <person name="Wyder S."/>
            <person name="Zdobnov E.M."/>
            <person name="Zdobnov E.M."/>
            <person name="Wyder S."/>
            <person name="Kriventseva E.V."/>
            <person name="Kadowaki T."/>
            <person name="Bork P."/>
            <person name="Aranda M."/>
            <person name="Bao R."/>
            <person name="Beermann A."/>
            <person name="Berns N."/>
            <person name="Bolognesi R."/>
            <person name="Bonneton F."/>
            <person name="Bopp D."/>
            <person name="Brown S.J."/>
            <person name="Bucher G."/>
            <person name="Butts T."/>
            <person name="Chaumot A."/>
            <person name="Denell R.E."/>
            <person name="Ferrier D.E."/>
            <person name="Friedrich M."/>
            <person name="Gordon C.M."/>
            <person name="Jindra M."/>
            <person name="Klingler M."/>
            <person name="Lan Q."/>
            <person name="Lattorff H.M."/>
            <person name="Laudet V."/>
            <person name="von Levetsow C."/>
            <person name="Liu Z."/>
            <person name="Lutz R."/>
            <person name="Lynch J.A."/>
            <person name="da Fonseca R.N."/>
            <person name="Posnien N."/>
            <person name="Reuter R."/>
            <person name="Roth S."/>
            <person name="Savard J."/>
            <person name="Schinko J.B."/>
            <person name="Schmitt C."/>
            <person name="Schoppmeier M."/>
            <person name="Schroder R."/>
            <person name="Shippy T.D."/>
            <person name="Simonnet F."/>
            <person name="Marques-Souza H."/>
            <person name="Tautz D."/>
            <person name="Tomoyasu Y."/>
            <person name="Trauner J."/>
            <person name="Van der Zee M."/>
            <person name="Vervoort M."/>
            <person name="Wittkopp N."/>
            <person name="Wimmer E.A."/>
            <person name="Yang X."/>
            <person name="Jones A.K."/>
            <person name="Sattelle D.B."/>
            <person name="Ebert P.R."/>
            <person name="Nelson D."/>
            <person name="Scott J.G."/>
            <person name="Beeman R.W."/>
            <person name="Muthukrishnan S."/>
            <person name="Kramer K.J."/>
            <person name="Arakane Y."/>
            <person name="Beeman R.W."/>
            <person name="Zhu Q."/>
            <person name="Hogenkamp D."/>
            <person name="Dixit R."/>
            <person name="Oppert B."/>
            <person name="Jiang H."/>
            <person name="Zou Z."/>
            <person name="Marshall J."/>
            <person name="Elpidina E."/>
            <person name="Vinokurov K."/>
            <person name="Oppert C."/>
            <person name="Zou Z."/>
            <person name="Evans J."/>
            <person name="Lu Z."/>
            <person name="Zhao P."/>
            <person name="Sumathipala N."/>
            <person name="Altincicek B."/>
            <person name="Vilcinskas A."/>
            <person name="Williams M."/>
            <person name="Hultmark D."/>
            <person name="Hetru C."/>
            <person name="Jiang H."/>
            <person name="Grimmelikhuijzen C.J."/>
            <person name="Hauser F."/>
            <person name="Cazzamali G."/>
            <person name="Williamson M."/>
            <person name="Park Y."/>
            <person name="Li B."/>
            <person name="Tanaka Y."/>
            <person name="Predel R."/>
            <person name="Neupert S."/>
            <person name="Schachtner J."/>
            <person name="Verleyen P."/>
            <person name="Raible F."/>
            <person name="Bork P."/>
            <person name="Friedrich M."/>
            <person name="Walden K.K."/>
            <person name="Robertson H.M."/>
            <person name="Angeli S."/>
            <person name="Foret S."/>
            <person name="Bucher G."/>
            <person name="Schuetz S."/>
            <person name="Maleszka R."/>
            <person name="Wimmer E.A."/>
            <person name="Beeman R.W."/>
            <person name="Lorenzen M."/>
            <person name="Tomoyasu Y."/>
            <person name="Miller S.C."/>
            <person name="Grossmann D."/>
            <person name="Bucher G."/>
        </authorList>
    </citation>
    <scope>NUCLEOTIDE SEQUENCE [LARGE SCALE GENOMIC DNA]</scope>
    <source>
        <strain evidence="6 7">Georgia GA2</strain>
    </source>
</reference>
<dbReference type="InterPro" id="IPR000504">
    <property type="entry name" value="RRM_dom"/>
</dbReference>
<dbReference type="Pfam" id="PF08075">
    <property type="entry name" value="NOPS"/>
    <property type="match status" value="1"/>
</dbReference>
<feature type="domain" description="RRM" evidence="5">
    <location>
        <begin position="166"/>
        <end position="247"/>
    </location>
</feature>
<evidence type="ECO:0000259" key="5">
    <source>
        <dbReference type="PROSITE" id="PS50102"/>
    </source>
</evidence>
<evidence type="ECO:0000313" key="7">
    <source>
        <dbReference type="Proteomes" id="UP000007266"/>
    </source>
</evidence>